<dbReference type="GO" id="GO:0007339">
    <property type="term" value="P:binding of sperm to zona pellucida"/>
    <property type="evidence" value="ECO:0007669"/>
    <property type="project" value="TreeGrafter"/>
</dbReference>
<dbReference type="Ensembl" id="ENSOMET00000018925.1">
    <property type="protein sequence ID" value="ENSOMEP00000029434.1"/>
    <property type="gene ID" value="ENSOMEG00000013095.1"/>
</dbReference>
<organism evidence="4 5">
    <name type="scientific">Oryzias melastigma</name>
    <name type="common">Marine medaka</name>
    <dbReference type="NCBI Taxonomy" id="30732"/>
    <lineage>
        <taxon>Eukaryota</taxon>
        <taxon>Metazoa</taxon>
        <taxon>Chordata</taxon>
        <taxon>Craniata</taxon>
        <taxon>Vertebrata</taxon>
        <taxon>Euteleostomi</taxon>
        <taxon>Actinopterygii</taxon>
        <taxon>Neopterygii</taxon>
        <taxon>Teleostei</taxon>
        <taxon>Neoteleostei</taxon>
        <taxon>Acanthomorphata</taxon>
        <taxon>Ovalentaria</taxon>
        <taxon>Atherinomorphae</taxon>
        <taxon>Beloniformes</taxon>
        <taxon>Adrianichthyidae</taxon>
        <taxon>Oryziinae</taxon>
        <taxon>Oryzias</taxon>
    </lineage>
</organism>
<dbReference type="Gene3D" id="2.60.40.3210">
    <property type="entry name" value="Zona pellucida, ZP-N domain"/>
    <property type="match status" value="1"/>
</dbReference>
<dbReference type="GO" id="GO:0032190">
    <property type="term" value="F:acrosin binding"/>
    <property type="evidence" value="ECO:0007669"/>
    <property type="project" value="TreeGrafter"/>
</dbReference>
<dbReference type="OMA" id="IVWDGDY"/>
<evidence type="ECO:0000259" key="3">
    <source>
        <dbReference type="PROSITE" id="PS51034"/>
    </source>
</evidence>
<evidence type="ECO:0000313" key="4">
    <source>
        <dbReference type="Ensembl" id="ENSOMEP00000029434.1"/>
    </source>
</evidence>
<protein>
    <submittedName>
        <fullName evidence="4">Zona pellucida glycoprotein 3f, tandem duplicate 1</fullName>
    </submittedName>
</protein>
<dbReference type="GO" id="GO:2000344">
    <property type="term" value="P:positive regulation of acrosome reaction"/>
    <property type="evidence" value="ECO:0007669"/>
    <property type="project" value="TreeGrafter"/>
</dbReference>
<proteinExistence type="predicted"/>
<dbReference type="PANTHER" id="PTHR11576:SF3">
    <property type="entry name" value="SI:CH211-14A17.6-RELATED"/>
    <property type="match status" value="1"/>
</dbReference>
<dbReference type="InterPro" id="IPR042235">
    <property type="entry name" value="ZP-C_dom"/>
</dbReference>
<dbReference type="Pfam" id="PF00100">
    <property type="entry name" value="Zona_pellucida"/>
    <property type="match status" value="1"/>
</dbReference>
<dbReference type="GO" id="GO:0031012">
    <property type="term" value="C:extracellular matrix"/>
    <property type="evidence" value="ECO:0007669"/>
    <property type="project" value="TreeGrafter"/>
</dbReference>
<dbReference type="PANTHER" id="PTHR11576">
    <property type="entry name" value="ZONA PELLUCIDA SPERM-BINDING PROTEIN 3"/>
    <property type="match status" value="1"/>
</dbReference>
<dbReference type="SMART" id="SM00241">
    <property type="entry name" value="ZP"/>
    <property type="match status" value="1"/>
</dbReference>
<keyword evidence="2" id="KW-0812">Transmembrane</keyword>
<dbReference type="InterPro" id="IPR001507">
    <property type="entry name" value="ZP_dom"/>
</dbReference>
<keyword evidence="1" id="KW-1015">Disulfide bond</keyword>
<dbReference type="Gene3D" id="2.60.40.4100">
    <property type="entry name" value="Zona pellucida, ZP-C domain"/>
    <property type="match status" value="1"/>
</dbReference>
<dbReference type="Proteomes" id="UP000261560">
    <property type="component" value="Unplaced"/>
</dbReference>
<evidence type="ECO:0000256" key="1">
    <source>
        <dbReference type="ARBA" id="ARBA00023157"/>
    </source>
</evidence>
<dbReference type="FunFam" id="2.60.40.4100:FF:000002">
    <property type="entry name" value="Zona pellucida sperm-binding protein 3"/>
    <property type="match status" value="1"/>
</dbReference>
<accession>A0A3B3DIX6</accession>
<dbReference type="InterPro" id="IPR055355">
    <property type="entry name" value="ZP-C"/>
</dbReference>
<name>A0A3B3DIX6_ORYME</name>
<dbReference type="AlphaFoldDB" id="A0A3B3DIX6"/>
<keyword evidence="5" id="KW-1185">Reference proteome</keyword>
<dbReference type="PROSITE" id="PS51034">
    <property type="entry name" value="ZP_2"/>
    <property type="match status" value="1"/>
</dbReference>
<evidence type="ECO:0000313" key="5">
    <source>
        <dbReference type="Proteomes" id="UP000261560"/>
    </source>
</evidence>
<dbReference type="GO" id="GO:0035803">
    <property type="term" value="P:egg coat formation"/>
    <property type="evidence" value="ECO:0007669"/>
    <property type="project" value="TreeGrafter"/>
</dbReference>
<evidence type="ECO:0000256" key="2">
    <source>
        <dbReference type="SAM" id="Phobius"/>
    </source>
</evidence>
<keyword evidence="2" id="KW-0472">Membrane</keyword>
<reference evidence="4" key="2">
    <citation type="submission" date="2025-09" db="UniProtKB">
        <authorList>
            <consortium name="Ensembl"/>
        </authorList>
    </citation>
    <scope>IDENTIFICATION</scope>
</reference>
<dbReference type="PaxDb" id="30732-ENSOMEP00000029434"/>
<keyword evidence="2" id="KW-1133">Transmembrane helix</keyword>
<feature type="domain" description="ZP" evidence="3">
    <location>
        <begin position="24"/>
        <end position="271"/>
    </location>
</feature>
<reference evidence="4" key="1">
    <citation type="submission" date="2025-08" db="UniProtKB">
        <authorList>
            <consortium name="Ensembl"/>
        </authorList>
    </citation>
    <scope>IDENTIFICATION</scope>
</reference>
<sequence>LECIYLFSFMFIYIFPDAFQMLFFLVKDSVKVKWRVSSHFVPYAARLFLGSCMPSKWQLLASGDGEAFFDYKFSECKFTKQIKGKNVVYKNELSFRPQAKGRPVVFKQPIECVYKRPEGWIPPFLNPGSGVSEGQSNLVFHMALLNADFSGPAESNVFPLGSMIPILAAVDQQAHQPLLLLLEECTASTTPDLHPGANLYPLITNKGCLVDSKVSRSKFEPRRRLSEIDLSIQAFRFALGQEVFIHCSLVAWDPNGLDDTKKACHYTKDNGWELLDNPAYNNLCDCCESTCKSRKRRNLSGECTYNHYESP</sequence>
<feature type="transmembrane region" description="Helical" evidence="2">
    <location>
        <begin position="6"/>
        <end position="26"/>
    </location>
</feature>
<dbReference type="GeneTree" id="ENSGT01030000234567"/>